<evidence type="ECO:0000256" key="6">
    <source>
        <dbReference type="ARBA" id="ARBA00022723"/>
    </source>
</evidence>
<dbReference type="Gene3D" id="1.20.58.760">
    <property type="entry name" value="Peptidase M41"/>
    <property type="match status" value="1"/>
</dbReference>
<dbReference type="InterPro" id="IPR011546">
    <property type="entry name" value="Pept_M41_FtsH_extracell"/>
</dbReference>
<keyword evidence="9 15" id="KW-0862">Zinc</keyword>
<dbReference type="Pfam" id="PF06480">
    <property type="entry name" value="FtsH_ext"/>
    <property type="match status" value="1"/>
</dbReference>
<evidence type="ECO:0000256" key="9">
    <source>
        <dbReference type="ARBA" id="ARBA00022833"/>
    </source>
</evidence>
<dbReference type="CDD" id="cd19501">
    <property type="entry name" value="RecA-like_FtsH"/>
    <property type="match status" value="1"/>
</dbReference>
<feature type="compositionally biased region" description="Basic and acidic residues" evidence="17">
    <location>
        <begin position="615"/>
        <end position="637"/>
    </location>
</feature>
<protein>
    <recommendedName>
        <fullName evidence="15">ATP-dependent zinc metalloprotease FtsH</fullName>
        <ecNumber evidence="15">3.4.24.-</ecNumber>
    </recommendedName>
</protein>
<dbReference type="RefSeq" id="WP_100264656.1">
    <property type="nucleotide sequence ID" value="NZ_CP018800.1"/>
</dbReference>
<evidence type="ECO:0000256" key="14">
    <source>
        <dbReference type="ARBA" id="ARBA00061570"/>
    </source>
</evidence>
<evidence type="ECO:0000256" key="10">
    <source>
        <dbReference type="ARBA" id="ARBA00022840"/>
    </source>
</evidence>
<evidence type="ECO:0000256" key="11">
    <source>
        <dbReference type="ARBA" id="ARBA00022989"/>
    </source>
</evidence>
<evidence type="ECO:0000256" key="8">
    <source>
        <dbReference type="ARBA" id="ARBA00022801"/>
    </source>
</evidence>
<dbReference type="Gene3D" id="3.40.50.300">
    <property type="entry name" value="P-loop containing nucleotide triphosphate hydrolases"/>
    <property type="match status" value="1"/>
</dbReference>
<dbReference type="InterPro" id="IPR037219">
    <property type="entry name" value="Peptidase_M41-like"/>
</dbReference>
<feature type="active site" evidence="15">
    <location>
        <position position="419"/>
    </location>
</feature>
<dbReference type="GO" id="GO:0004222">
    <property type="term" value="F:metalloendopeptidase activity"/>
    <property type="evidence" value="ECO:0007669"/>
    <property type="project" value="InterPro"/>
</dbReference>
<evidence type="ECO:0000256" key="3">
    <source>
        <dbReference type="ARBA" id="ARBA00022475"/>
    </source>
</evidence>
<comment type="cofactor">
    <cofactor evidence="15">
        <name>Zn(2+)</name>
        <dbReference type="ChEBI" id="CHEBI:29105"/>
    </cofactor>
    <text evidence="15">Binds 1 zinc ion per subunit.</text>
</comment>
<dbReference type="PROSITE" id="PS00674">
    <property type="entry name" value="AAA"/>
    <property type="match status" value="1"/>
</dbReference>
<evidence type="ECO:0000313" key="19">
    <source>
        <dbReference type="EMBL" id="ATX81147.1"/>
    </source>
</evidence>
<dbReference type="InterPro" id="IPR003960">
    <property type="entry name" value="ATPase_AAA_CS"/>
</dbReference>
<keyword evidence="10 15" id="KW-0067">ATP-binding</keyword>
<dbReference type="NCBIfam" id="TIGR01241">
    <property type="entry name" value="FtsH_fam"/>
    <property type="match status" value="1"/>
</dbReference>
<dbReference type="Gene3D" id="1.10.8.60">
    <property type="match status" value="1"/>
</dbReference>
<reference evidence="19 20" key="1">
    <citation type="submission" date="2016-12" db="EMBL/GenBank/DDBJ databases">
        <title>Isolation and genomic insights into novel planktonic Zetaproteobacteria from stratified waters of the Chesapeake Bay.</title>
        <authorList>
            <person name="McAllister S.M."/>
            <person name="Kato S."/>
            <person name="Chan C.S."/>
            <person name="Chiu B.K."/>
            <person name="Field E.K."/>
        </authorList>
    </citation>
    <scope>NUCLEOTIDE SEQUENCE [LARGE SCALE GENOMIC DNA]</scope>
    <source>
        <strain evidence="19 20">CP-8</strain>
    </source>
</reference>
<dbReference type="SMART" id="SM00382">
    <property type="entry name" value="AAA"/>
    <property type="match status" value="1"/>
</dbReference>
<dbReference type="GO" id="GO:0008270">
    <property type="term" value="F:zinc ion binding"/>
    <property type="evidence" value="ECO:0007669"/>
    <property type="project" value="UniProtKB-UniRule"/>
</dbReference>
<keyword evidence="4 15" id="KW-0645">Protease</keyword>
<dbReference type="EMBL" id="CP018800">
    <property type="protein sequence ID" value="ATX81147.1"/>
    <property type="molecule type" value="Genomic_DNA"/>
</dbReference>
<feature type="transmembrane region" description="Helical" evidence="15">
    <location>
        <begin position="102"/>
        <end position="123"/>
    </location>
</feature>
<dbReference type="InterPro" id="IPR003593">
    <property type="entry name" value="AAA+_ATPase"/>
</dbReference>
<dbReference type="GO" id="GO:0016887">
    <property type="term" value="F:ATP hydrolysis activity"/>
    <property type="evidence" value="ECO:0007669"/>
    <property type="project" value="UniProtKB-UniRule"/>
</dbReference>
<dbReference type="InterPro" id="IPR003959">
    <property type="entry name" value="ATPase_AAA_core"/>
</dbReference>
<comment type="subcellular location">
    <subcellularLocation>
        <location evidence="15">Cell membrane</location>
        <topology evidence="15">Multi-pass membrane protein</topology>
        <orientation evidence="15">Cytoplasmic side</orientation>
    </subcellularLocation>
    <subcellularLocation>
        <location evidence="1">Membrane</location>
    </subcellularLocation>
</comment>
<dbReference type="PANTHER" id="PTHR23076">
    <property type="entry name" value="METALLOPROTEASE M41 FTSH"/>
    <property type="match status" value="1"/>
</dbReference>
<keyword evidence="8 15" id="KW-0378">Hydrolase</keyword>
<dbReference type="EC" id="3.4.24.-" evidence="15"/>
<evidence type="ECO:0000259" key="18">
    <source>
        <dbReference type="SMART" id="SM00382"/>
    </source>
</evidence>
<keyword evidence="20" id="KW-1185">Reference proteome</keyword>
<dbReference type="PANTHER" id="PTHR23076:SF97">
    <property type="entry name" value="ATP-DEPENDENT ZINC METALLOPROTEASE YME1L1"/>
    <property type="match status" value="1"/>
</dbReference>
<accession>A0A2K8L1I3</accession>
<dbReference type="Pfam" id="PF01434">
    <property type="entry name" value="Peptidase_M41"/>
    <property type="match status" value="1"/>
</dbReference>
<dbReference type="GO" id="GO:0006508">
    <property type="term" value="P:proteolysis"/>
    <property type="evidence" value="ECO:0007669"/>
    <property type="project" value="UniProtKB-KW"/>
</dbReference>
<comment type="similarity">
    <text evidence="2 15">In the C-terminal section; belongs to the peptidase M41 family.</text>
</comment>
<keyword evidence="11 15" id="KW-1133">Transmembrane helix</keyword>
<gene>
    <name evidence="15" type="primary">ftsH</name>
    <name evidence="19" type="ORF">Ga0123462_0272</name>
</gene>
<dbReference type="Pfam" id="PF00004">
    <property type="entry name" value="AAA"/>
    <property type="match status" value="1"/>
</dbReference>
<comment type="subunit">
    <text evidence="15">Homohexamer.</text>
</comment>
<evidence type="ECO:0000256" key="5">
    <source>
        <dbReference type="ARBA" id="ARBA00022692"/>
    </source>
</evidence>
<evidence type="ECO:0000256" key="1">
    <source>
        <dbReference type="ARBA" id="ARBA00004370"/>
    </source>
</evidence>
<comment type="function">
    <text evidence="15">Acts as a processive, ATP-dependent zinc metallopeptidase for both cytoplasmic and membrane proteins. Plays a role in the quality control of integral membrane proteins.</text>
</comment>
<dbReference type="GO" id="GO:0030163">
    <property type="term" value="P:protein catabolic process"/>
    <property type="evidence" value="ECO:0007669"/>
    <property type="project" value="UniProtKB-UniRule"/>
</dbReference>
<evidence type="ECO:0000256" key="12">
    <source>
        <dbReference type="ARBA" id="ARBA00023049"/>
    </source>
</evidence>
<dbReference type="Proteomes" id="UP000231637">
    <property type="component" value="Chromosome"/>
</dbReference>
<dbReference type="InterPro" id="IPR027417">
    <property type="entry name" value="P-loop_NTPase"/>
</dbReference>
<dbReference type="InterPro" id="IPR000642">
    <property type="entry name" value="Peptidase_M41"/>
</dbReference>
<dbReference type="InterPro" id="IPR005936">
    <property type="entry name" value="FtsH"/>
</dbReference>
<proteinExistence type="inferred from homology"/>
<feature type="binding site" evidence="15">
    <location>
        <begin position="196"/>
        <end position="203"/>
    </location>
    <ligand>
        <name>ATP</name>
        <dbReference type="ChEBI" id="CHEBI:30616"/>
    </ligand>
</feature>
<comment type="caution">
    <text evidence="15">Lacks conserved residue(s) required for the propagation of feature annotation.</text>
</comment>
<dbReference type="FunFam" id="3.40.50.300:FF:000001">
    <property type="entry name" value="ATP-dependent zinc metalloprotease FtsH"/>
    <property type="match status" value="1"/>
</dbReference>
<keyword evidence="13 15" id="KW-0472">Membrane</keyword>
<evidence type="ECO:0000256" key="13">
    <source>
        <dbReference type="ARBA" id="ARBA00023136"/>
    </source>
</evidence>
<dbReference type="OrthoDB" id="5287470at2"/>
<evidence type="ECO:0000256" key="17">
    <source>
        <dbReference type="SAM" id="MobiDB-lite"/>
    </source>
</evidence>
<keyword evidence="6 15" id="KW-0479">Metal-binding</keyword>
<feature type="region of interest" description="Disordered" evidence="17">
    <location>
        <begin position="599"/>
        <end position="644"/>
    </location>
</feature>
<evidence type="ECO:0000256" key="7">
    <source>
        <dbReference type="ARBA" id="ARBA00022741"/>
    </source>
</evidence>
<keyword evidence="12 15" id="KW-0482">Metalloprotease</keyword>
<dbReference type="SUPFAM" id="SSF140990">
    <property type="entry name" value="FtsH protease domain-like"/>
    <property type="match status" value="1"/>
</dbReference>
<dbReference type="FunFam" id="1.20.58.760:FF:000001">
    <property type="entry name" value="ATP-dependent zinc metalloprotease FtsH"/>
    <property type="match status" value="1"/>
</dbReference>
<organism evidence="19 20">
    <name type="scientific">Mariprofundus ferrinatatus</name>
    <dbReference type="NCBI Taxonomy" id="1921087"/>
    <lineage>
        <taxon>Bacteria</taxon>
        <taxon>Pseudomonadati</taxon>
        <taxon>Pseudomonadota</taxon>
        <taxon>Candidatius Mariprofundia</taxon>
        <taxon>Mariprofundales</taxon>
        <taxon>Mariprofundaceae</taxon>
        <taxon>Mariprofundus</taxon>
    </lineage>
</organism>
<dbReference type="KEGG" id="mfn:Ga0123462_0272"/>
<evidence type="ECO:0000313" key="20">
    <source>
        <dbReference type="Proteomes" id="UP000231637"/>
    </source>
</evidence>
<evidence type="ECO:0000256" key="15">
    <source>
        <dbReference type="HAMAP-Rule" id="MF_01458"/>
    </source>
</evidence>
<sequence length="644" mass="71252">MSKNLILWLVIGVTMMSLFNMFSAPMSRADKMAYSTFIEKVDGGMVESATIKENQVIGQYRDTSGEIKNYDVNIPANDASLSQRLIDQHVVVNVKEKDEVPFILSVLISWFPMLLLIAVWVFFMRQMQGGGKGGAMGFGKSKAKLLNEHTARVTFEDVAGCDEAKQEVTEVIEFLRDPSKFTRLGGKIPKGMLLVGPPGTGKTLLARAIAGEAEVPFFSISGSDFVEMFVGVGASRVRDMFEQAKKHAPCIIFVDEIDAMGRHRGAGIGGGNDEREQTLNQMLVEMDGFESNEGVILVAATNRPDVLDPALLRPGRFDRQVVVPRPDLLGRDQILKVHMRKVPLASDVDTKELARGTPGFSGADLANLVNEAALNAARYDRDKVTRADFETAKDKVMMGTERRSMLISDDQKETTAYHEAGHTLVAKYLKNADPVHKVSIIPRGQALGITMQMPEEDRFNHDKEYLRDQISIMMGGRLGEELVLGQMTTGASNDFERATQLARNMVTQWGMSDEMGPMVYGEREHEPFLGREITRQTNISEETARKIDIVVRQLIEENYDRAKKILEDHMDQLHLLAKALIKYETLDTTDIDRVMEGKEPVLVSGSEKPAGKGKTPPEEPTAKVDIGESGKENKPSDGEAGQAS</sequence>
<dbReference type="HAMAP" id="MF_01458">
    <property type="entry name" value="FtsH"/>
    <property type="match status" value="1"/>
</dbReference>
<keyword evidence="5 15" id="KW-0812">Transmembrane</keyword>
<evidence type="ECO:0000256" key="16">
    <source>
        <dbReference type="RuleBase" id="RU003651"/>
    </source>
</evidence>
<dbReference type="GO" id="GO:0005886">
    <property type="term" value="C:plasma membrane"/>
    <property type="evidence" value="ECO:0007669"/>
    <property type="project" value="UniProtKB-SubCell"/>
</dbReference>
<comment type="similarity">
    <text evidence="14 15">In the central section; belongs to the AAA ATPase family.</text>
</comment>
<dbReference type="FunFam" id="1.10.8.60:FF:000001">
    <property type="entry name" value="ATP-dependent zinc metalloprotease FtsH"/>
    <property type="match status" value="1"/>
</dbReference>
<dbReference type="Gene3D" id="3.30.720.210">
    <property type="match status" value="1"/>
</dbReference>
<keyword evidence="7 15" id="KW-0547">Nucleotide-binding</keyword>
<evidence type="ECO:0000256" key="4">
    <source>
        <dbReference type="ARBA" id="ARBA00022670"/>
    </source>
</evidence>
<feature type="binding site" evidence="15">
    <location>
        <position position="422"/>
    </location>
    <ligand>
        <name>Zn(2+)</name>
        <dbReference type="ChEBI" id="CHEBI:29105"/>
        <note>catalytic</note>
    </ligand>
</feature>
<feature type="domain" description="AAA+ ATPase" evidence="18">
    <location>
        <begin position="188"/>
        <end position="327"/>
    </location>
</feature>
<feature type="binding site" evidence="15">
    <location>
        <position position="494"/>
    </location>
    <ligand>
        <name>Zn(2+)</name>
        <dbReference type="ChEBI" id="CHEBI:29105"/>
        <note>catalytic</note>
    </ligand>
</feature>
<dbReference type="GO" id="GO:0005524">
    <property type="term" value="F:ATP binding"/>
    <property type="evidence" value="ECO:0007669"/>
    <property type="project" value="UniProtKB-UniRule"/>
</dbReference>
<dbReference type="SUPFAM" id="SSF52540">
    <property type="entry name" value="P-loop containing nucleoside triphosphate hydrolases"/>
    <property type="match status" value="1"/>
</dbReference>
<comment type="similarity">
    <text evidence="16">Belongs to the AAA ATPase family.</text>
</comment>
<dbReference type="AlphaFoldDB" id="A0A2K8L1I3"/>
<dbReference type="GO" id="GO:0004176">
    <property type="term" value="F:ATP-dependent peptidase activity"/>
    <property type="evidence" value="ECO:0007669"/>
    <property type="project" value="InterPro"/>
</dbReference>
<name>A0A2K8L1I3_9PROT</name>
<keyword evidence="3 15" id="KW-1003">Cell membrane</keyword>
<dbReference type="Pfam" id="PF17862">
    <property type="entry name" value="AAA_lid_3"/>
    <property type="match status" value="1"/>
</dbReference>
<feature type="binding site" evidence="15">
    <location>
        <position position="418"/>
    </location>
    <ligand>
        <name>Zn(2+)</name>
        <dbReference type="ChEBI" id="CHEBI:29105"/>
        <note>catalytic</note>
    </ligand>
</feature>
<dbReference type="InterPro" id="IPR041569">
    <property type="entry name" value="AAA_lid_3"/>
</dbReference>
<evidence type="ECO:0000256" key="2">
    <source>
        <dbReference type="ARBA" id="ARBA00010044"/>
    </source>
</evidence>